<name>A0ABW2IZ83_9GAMM</name>
<evidence type="ECO:0000313" key="3">
    <source>
        <dbReference type="Proteomes" id="UP001596506"/>
    </source>
</evidence>
<dbReference type="Pfam" id="PF23552">
    <property type="entry name" value="ParB_C"/>
    <property type="match status" value="1"/>
</dbReference>
<evidence type="ECO:0000259" key="1">
    <source>
        <dbReference type="Pfam" id="PF23552"/>
    </source>
</evidence>
<dbReference type="Proteomes" id="UP001596506">
    <property type="component" value="Unassembled WGS sequence"/>
</dbReference>
<dbReference type="RefSeq" id="WP_157807851.1">
    <property type="nucleotide sequence ID" value="NZ_NIHD01000014.1"/>
</dbReference>
<protein>
    <submittedName>
        <fullName evidence="2">Transcriptional regulator</fullName>
    </submittedName>
</protein>
<keyword evidence="3" id="KW-1185">Reference proteome</keyword>
<dbReference type="InterPro" id="IPR057240">
    <property type="entry name" value="ParB_dimer_C"/>
</dbReference>
<sequence length="157" mass="18268">MKAWVVRHLVEDGYANADIRDALKIRKKYVVTHLIRVGKSLSLEEFQLWAQYPVSITFGHMRAIASLPYPTRRDLLKLLLKTKTTVSQLEQIARGKKLDNETDIRKLERDISDHTGQPTRIRFNHKKKSGSITVDFFSLDEFDFLCEKLGYKPSDDF</sequence>
<accession>A0ABW2IZ83</accession>
<gene>
    <name evidence="2" type="ORF">ACFQQA_16280</name>
</gene>
<reference evidence="3" key="1">
    <citation type="journal article" date="2019" name="Int. J. Syst. Evol. Microbiol.">
        <title>The Global Catalogue of Microorganisms (GCM) 10K type strain sequencing project: providing services to taxonomists for standard genome sequencing and annotation.</title>
        <authorList>
            <consortium name="The Broad Institute Genomics Platform"/>
            <consortium name="The Broad Institute Genome Sequencing Center for Infectious Disease"/>
            <person name="Wu L."/>
            <person name="Ma J."/>
        </authorList>
    </citation>
    <scope>NUCLEOTIDE SEQUENCE [LARGE SCALE GENOMIC DNA]</scope>
    <source>
        <strain evidence="3">CCUG 60559</strain>
    </source>
</reference>
<evidence type="ECO:0000313" key="2">
    <source>
        <dbReference type="EMBL" id="MFC7296277.1"/>
    </source>
</evidence>
<comment type="caution">
    <text evidence="2">The sequence shown here is derived from an EMBL/GenBank/DDBJ whole genome shotgun (WGS) entry which is preliminary data.</text>
</comment>
<dbReference type="EMBL" id="JBHTBD010000009">
    <property type="protein sequence ID" value="MFC7296277.1"/>
    <property type="molecule type" value="Genomic_DNA"/>
</dbReference>
<feature type="domain" description="ParB C-terminal dimerisation" evidence="1">
    <location>
        <begin position="102"/>
        <end position="150"/>
    </location>
</feature>
<proteinExistence type="predicted"/>
<organism evidence="2 3">
    <name type="scientific">Marinobacter aromaticivorans</name>
    <dbReference type="NCBI Taxonomy" id="1494078"/>
    <lineage>
        <taxon>Bacteria</taxon>
        <taxon>Pseudomonadati</taxon>
        <taxon>Pseudomonadota</taxon>
        <taxon>Gammaproteobacteria</taxon>
        <taxon>Pseudomonadales</taxon>
        <taxon>Marinobacteraceae</taxon>
        <taxon>Marinobacter</taxon>
    </lineage>
</organism>